<dbReference type="Pfam" id="PF03417">
    <property type="entry name" value="AAT"/>
    <property type="match status" value="1"/>
</dbReference>
<dbReference type="NCBIfam" id="NF040521">
    <property type="entry name" value="C45_proenzyme"/>
    <property type="match status" value="1"/>
</dbReference>
<reference evidence="2 3" key="1">
    <citation type="submission" date="2020-08" db="EMBL/GenBank/DDBJ databases">
        <title>Sequencing the genomes of 1000 actinobacteria strains.</title>
        <authorList>
            <person name="Klenk H.-P."/>
        </authorList>
    </citation>
    <scope>NUCLEOTIDE SEQUENCE [LARGE SCALE GENOMIC DNA]</scope>
    <source>
        <strain evidence="2 3">DSM 45362</strain>
    </source>
</reference>
<feature type="domain" description="Peptidase C45 hydrolase" evidence="1">
    <location>
        <begin position="99"/>
        <end position="297"/>
    </location>
</feature>
<dbReference type="Proteomes" id="UP000587527">
    <property type="component" value="Unassembled WGS sequence"/>
</dbReference>
<dbReference type="InterPro" id="IPR005079">
    <property type="entry name" value="Peptidase_C45_hydrolase"/>
</dbReference>
<comment type="caution">
    <text evidence="2">The sequence shown here is derived from an EMBL/GenBank/DDBJ whole genome shotgun (WGS) entry which is preliminary data.</text>
</comment>
<dbReference type="RefSeq" id="WP_184834937.1">
    <property type="nucleotide sequence ID" value="NZ_JACHMN010000002.1"/>
</dbReference>
<protein>
    <submittedName>
        <fullName evidence="2">Putative choloylglycine hydrolase</fullName>
    </submittedName>
</protein>
<evidence type="ECO:0000313" key="3">
    <source>
        <dbReference type="Proteomes" id="UP000587527"/>
    </source>
</evidence>
<dbReference type="InterPro" id="IPR029055">
    <property type="entry name" value="Ntn_hydrolases_N"/>
</dbReference>
<keyword evidence="2" id="KW-0378">Hydrolase</keyword>
<name>A0A841BPT5_9ACTN</name>
<gene>
    <name evidence="2" type="ORF">F4553_002141</name>
</gene>
<dbReference type="EMBL" id="JACHMN010000002">
    <property type="protein sequence ID" value="MBB5868762.1"/>
    <property type="molecule type" value="Genomic_DNA"/>
</dbReference>
<proteinExistence type="predicted"/>
<dbReference type="Gene3D" id="3.60.60.10">
    <property type="entry name" value="Penicillin V Acylase, Chain A"/>
    <property type="match status" value="1"/>
</dbReference>
<organism evidence="2 3">
    <name type="scientific">Allocatelliglobosispora scoriae</name>
    <dbReference type="NCBI Taxonomy" id="643052"/>
    <lineage>
        <taxon>Bacteria</taxon>
        <taxon>Bacillati</taxon>
        <taxon>Actinomycetota</taxon>
        <taxon>Actinomycetes</taxon>
        <taxon>Micromonosporales</taxon>
        <taxon>Micromonosporaceae</taxon>
        <taxon>Allocatelliglobosispora</taxon>
    </lineage>
</organism>
<keyword evidence="3" id="KW-1185">Reference proteome</keyword>
<dbReference type="SUPFAM" id="SSF56235">
    <property type="entry name" value="N-terminal nucleophile aminohydrolases (Ntn hydrolases)"/>
    <property type="match status" value="1"/>
</dbReference>
<accession>A0A841BPT5</accession>
<dbReference type="GO" id="GO:0016787">
    <property type="term" value="F:hydrolase activity"/>
    <property type="evidence" value="ECO:0007669"/>
    <property type="project" value="UniProtKB-KW"/>
</dbReference>
<dbReference type="AlphaFoldDB" id="A0A841BPT5"/>
<evidence type="ECO:0000313" key="2">
    <source>
        <dbReference type="EMBL" id="MBB5868762.1"/>
    </source>
</evidence>
<sequence>MPRDLTFTCIDIGGGTDGTWRDLAQAAWPGWADALVDGALEPAGQAASLAMFDEHMPELIGVRDRLAAEIDRPGAAAVLTHTGLRSPFSGCSQAAVDGALVRNYDFSADMCDRQITRSDLLRPVIGMGDVPCGMLDGMNDAGLAVSLTFGGRPVHGPGFTVLLVTRYLLETCSTVDEAWERVRRLPIATAQNLTFVDRERSAAVFLGPDREPLRLDDACVTNHQDLPVSAEQEAESATQLRLATLLAARDSAGDGEGAVDAAITALLTPPLYQTHDWGTLYTAAYRPRLGRVDYHWPGDRLTQSFEHFTTGAVTVGRG</sequence>
<dbReference type="InterPro" id="IPR047794">
    <property type="entry name" value="C45_proenzyme-like"/>
</dbReference>
<evidence type="ECO:0000259" key="1">
    <source>
        <dbReference type="Pfam" id="PF03417"/>
    </source>
</evidence>